<dbReference type="AlphaFoldDB" id="A0A926DRA0"/>
<evidence type="ECO:0000313" key="2">
    <source>
        <dbReference type="EMBL" id="MBC8543758.1"/>
    </source>
</evidence>
<accession>A0A926DRA0</accession>
<name>A0A926DRA0_9FIRM</name>
<keyword evidence="3" id="KW-1185">Reference proteome</keyword>
<dbReference type="EMBL" id="JACRSQ010000012">
    <property type="protein sequence ID" value="MBC8543758.1"/>
    <property type="molecule type" value="Genomic_DNA"/>
</dbReference>
<organism evidence="2 3">
    <name type="scientific">Bianquea renquensis</name>
    <dbReference type="NCBI Taxonomy" id="2763661"/>
    <lineage>
        <taxon>Bacteria</taxon>
        <taxon>Bacillati</taxon>
        <taxon>Bacillota</taxon>
        <taxon>Clostridia</taxon>
        <taxon>Eubacteriales</taxon>
        <taxon>Bianqueaceae</taxon>
        <taxon>Bianquea</taxon>
    </lineage>
</organism>
<dbReference type="RefSeq" id="WP_177714284.1">
    <property type="nucleotide sequence ID" value="NZ_JACRSQ010000012.1"/>
</dbReference>
<keyword evidence="1" id="KW-0472">Membrane</keyword>
<evidence type="ECO:0000256" key="1">
    <source>
        <dbReference type="SAM" id="Phobius"/>
    </source>
</evidence>
<reference evidence="2" key="1">
    <citation type="submission" date="2020-08" db="EMBL/GenBank/DDBJ databases">
        <title>Genome public.</title>
        <authorList>
            <person name="Liu C."/>
            <person name="Sun Q."/>
        </authorList>
    </citation>
    <scope>NUCLEOTIDE SEQUENCE</scope>
    <source>
        <strain evidence="2">NSJ-32</strain>
    </source>
</reference>
<evidence type="ECO:0000313" key="3">
    <source>
        <dbReference type="Proteomes" id="UP000657006"/>
    </source>
</evidence>
<keyword evidence="1" id="KW-1133">Transmembrane helix</keyword>
<feature type="transmembrane region" description="Helical" evidence="1">
    <location>
        <begin position="48"/>
        <end position="65"/>
    </location>
</feature>
<keyword evidence="1" id="KW-0812">Transmembrane</keyword>
<comment type="caution">
    <text evidence="2">The sequence shown here is derived from an EMBL/GenBank/DDBJ whole genome shotgun (WGS) entry which is preliminary data.</text>
</comment>
<proteinExistence type="predicted"/>
<feature type="transmembrane region" description="Helical" evidence="1">
    <location>
        <begin position="21"/>
        <end position="42"/>
    </location>
</feature>
<protein>
    <submittedName>
        <fullName evidence="2">Uncharacterized protein</fullName>
    </submittedName>
</protein>
<gene>
    <name evidence="2" type="ORF">H8730_09385</name>
</gene>
<dbReference type="Proteomes" id="UP000657006">
    <property type="component" value="Unassembled WGS sequence"/>
</dbReference>
<sequence length="71" mass="7797">MGRPGCKPFRPCCSKPGRQQEFLKQLAGLLLIAAGIGILLAILFCNVFIQWILAVALIALGLFLLKGRRRC</sequence>